<evidence type="ECO:0000256" key="7">
    <source>
        <dbReference type="ARBA" id="ARBA00022777"/>
    </source>
</evidence>
<dbReference type="GO" id="GO:0016301">
    <property type="term" value="F:kinase activity"/>
    <property type="evidence" value="ECO:0007669"/>
    <property type="project" value="UniProtKB-KW"/>
</dbReference>
<dbReference type="HOGENOM" id="CLU_072531_2_0_9"/>
<protein>
    <recommendedName>
        <fullName evidence="9">Ascorbate-specific PTS system EIIA component</fullName>
    </recommendedName>
    <alternativeName>
        <fullName evidence="10">Ascorbate-specific phosphotransferase enzyme IIA component</fullName>
    </alternativeName>
</protein>
<evidence type="ECO:0000256" key="4">
    <source>
        <dbReference type="ARBA" id="ARBA00022553"/>
    </source>
</evidence>
<comment type="subcellular location">
    <subcellularLocation>
        <location evidence="1">Cytoplasm</location>
    </subcellularLocation>
</comment>
<keyword evidence="13" id="KW-1185">Reference proteome</keyword>
<dbReference type="PATRIC" id="fig|1209989.3.peg.2606"/>
<evidence type="ECO:0000256" key="10">
    <source>
        <dbReference type="ARBA" id="ARBA00042072"/>
    </source>
</evidence>
<organism evidence="12 13">
    <name type="scientific">Tepidanaerobacter acetatoxydans (strain DSM 21804 / JCM 16047 / Re1)</name>
    <dbReference type="NCBI Taxonomy" id="1209989"/>
    <lineage>
        <taxon>Bacteria</taxon>
        <taxon>Bacillati</taxon>
        <taxon>Bacillota</taxon>
        <taxon>Clostridia</taxon>
        <taxon>Thermosediminibacterales</taxon>
        <taxon>Tepidanaerobacteraceae</taxon>
        <taxon>Tepidanaerobacter</taxon>
    </lineage>
</organism>
<dbReference type="OrthoDB" id="369398at2"/>
<dbReference type="STRING" id="1209989.TepRe1_2106"/>
<dbReference type="GO" id="GO:0009401">
    <property type="term" value="P:phosphoenolpyruvate-dependent sugar phosphotransferase system"/>
    <property type="evidence" value="ECO:0007669"/>
    <property type="project" value="UniProtKB-KW"/>
</dbReference>
<evidence type="ECO:0000256" key="1">
    <source>
        <dbReference type="ARBA" id="ARBA00004496"/>
    </source>
</evidence>
<accession>F4LR93</accession>
<keyword evidence="5" id="KW-0808">Transferase</keyword>
<dbReference type="CDD" id="cd00211">
    <property type="entry name" value="PTS_IIA_fru"/>
    <property type="match status" value="1"/>
</dbReference>
<evidence type="ECO:0000313" key="13">
    <source>
        <dbReference type="Proteomes" id="UP000010802"/>
    </source>
</evidence>
<evidence type="ECO:0000259" key="11">
    <source>
        <dbReference type="PROSITE" id="PS51094"/>
    </source>
</evidence>
<evidence type="ECO:0000256" key="8">
    <source>
        <dbReference type="ARBA" id="ARBA00037387"/>
    </source>
</evidence>
<dbReference type="Gene3D" id="3.40.930.10">
    <property type="entry name" value="Mannitol-specific EII, Chain A"/>
    <property type="match status" value="1"/>
</dbReference>
<comment type="function">
    <text evidence="8">The phosphoenolpyruvate-dependent sugar phosphotransferase system (sugar PTS), a major carbohydrate active transport system, catalyzes the phosphorylation of incoming sugar substrates concomitantly with their translocation across the cell membrane. The enzyme II UlaABC PTS system is involved in ascorbate transport.</text>
</comment>
<keyword evidence="3" id="KW-0963">Cytoplasm</keyword>
<evidence type="ECO:0000256" key="6">
    <source>
        <dbReference type="ARBA" id="ARBA00022683"/>
    </source>
</evidence>
<evidence type="ECO:0000256" key="3">
    <source>
        <dbReference type="ARBA" id="ARBA00022490"/>
    </source>
</evidence>
<dbReference type="InterPro" id="IPR016152">
    <property type="entry name" value="PTrfase/Anion_transptr"/>
</dbReference>
<dbReference type="GO" id="GO:0005737">
    <property type="term" value="C:cytoplasm"/>
    <property type="evidence" value="ECO:0007669"/>
    <property type="project" value="UniProtKB-SubCell"/>
</dbReference>
<evidence type="ECO:0000256" key="9">
    <source>
        <dbReference type="ARBA" id="ARBA00041175"/>
    </source>
</evidence>
<evidence type="ECO:0000256" key="2">
    <source>
        <dbReference type="ARBA" id="ARBA00022448"/>
    </source>
</evidence>
<evidence type="ECO:0000256" key="5">
    <source>
        <dbReference type="ARBA" id="ARBA00022679"/>
    </source>
</evidence>
<dbReference type="Proteomes" id="UP000010802">
    <property type="component" value="Chromosome"/>
</dbReference>
<dbReference type="PANTHER" id="PTHR36203:SF1">
    <property type="entry name" value="ASCORBATE-SPECIFIC PTS SYSTEM EIIA COMPONENT"/>
    <property type="match status" value="1"/>
</dbReference>
<dbReference type="AlphaFoldDB" id="F4LR93"/>
<dbReference type="KEGG" id="tae:TepiRe1_2268"/>
<keyword evidence="7" id="KW-0418">Kinase</keyword>
<dbReference type="InterPro" id="IPR002178">
    <property type="entry name" value="PTS_EIIA_type-2_dom"/>
</dbReference>
<keyword evidence="4" id="KW-0597">Phosphoprotein</keyword>
<proteinExistence type="predicted"/>
<dbReference type="PANTHER" id="PTHR36203">
    <property type="entry name" value="ASCORBATE-SPECIFIC PTS SYSTEM EIIA COMPONENT"/>
    <property type="match status" value="1"/>
</dbReference>
<dbReference type="RefSeq" id="WP_013779149.1">
    <property type="nucleotide sequence ID" value="NC_015519.1"/>
</dbReference>
<dbReference type="InterPro" id="IPR051351">
    <property type="entry name" value="Ascorbate-PTS_EIIA_comp"/>
</dbReference>
<feature type="domain" description="PTS EIIA type-2" evidence="11">
    <location>
        <begin position="4"/>
        <end position="146"/>
    </location>
</feature>
<dbReference type="KEGG" id="tep:TepRe1_2106"/>
<dbReference type="SUPFAM" id="SSF55804">
    <property type="entry name" value="Phoshotransferase/anion transport protein"/>
    <property type="match status" value="1"/>
</dbReference>
<gene>
    <name evidence="12" type="ordered locus">TEPIRE1_2268</name>
</gene>
<keyword evidence="6" id="KW-0598">Phosphotransferase system</keyword>
<reference evidence="13" key="1">
    <citation type="journal article" date="2013" name="Genome Announc.">
        <title>First genome sequence of a syntrophic acetate-oxidizing bacterium, Tepidanaerobacter acetatoxydans strain Re1.</title>
        <authorList>
            <person name="Manzoor S."/>
            <person name="Bongcam-Rudloff E."/>
            <person name="Schnurer A."/>
            <person name="Muller B."/>
        </authorList>
    </citation>
    <scope>NUCLEOTIDE SEQUENCE [LARGE SCALE GENOMIC DNA]</scope>
    <source>
        <strain evidence="13">Re1</strain>
    </source>
</reference>
<dbReference type="Pfam" id="PF00359">
    <property type="entry name" value="PTS_EIIA_2"/>
    <property type="match status" value="1"/>
</dbReference>
<dbReference type="eggNOG" id="COG1762">
    <property type="taxonomic scope" value="Bacteria"/>
</dbReference>
<dbReference type="EMBL" id="HF563609">
    <property type="protein sequence ID" value="CCP27100.1"/>
    <property type="molecule type" value="Genomic_DNA"/>
</dbReference>
<evidence type="ECO:0000313" key="12">
    <source>
        <dbReference type="EMBL" id="CCP27100.1"/>
    </source>
</evidence>
<sequence length="146" mass="16320">MMLEKVTLDDIQIGVKAVDWKDAIIKSSKILLEKGSIEDIYVEEMIRVLSDVGPYIVLGKHVALAHARPEYGVNELALSFTTLEPPVEFGSENFDPIKLIITLAAIDSNSHIEMLGELADTLMNEKKVKALFDAKTKEEFYKILKA</sequence>
<keyword evidence="2" id="KW-0813">Transport</keyword>
<name>F4LR93_TEPAE</name>
<dbReference type="PROSITE" id="PS51094">
    <property type="entry name" value="PTS_EIIA_TYPE_2"/>
    <property type="match status" value="1"/>
</dbReference>
<accession>L0S1F0</accession>